<accession>A0A1Q3AR26</accession>
<keyword evidence="2" id="KW-1185">Reference proteome</keyword>
<dbReference type="InParanoid" id="A0A1Q3AR26"/>
<proteinExistence type="predicted"/>
<comment type="caution">
    <text evidence="1">The sequence shown here is derived from an EMBL/GenBank/DDBJ whole genome shotgun (WGS) entry which is preliminary data.</text>
</comment>
<reference evidence="2" key="1">
    <citation type="submission" date="2016-04" db="EMBL/GenBank/DDBJ databases">
        <title>Cephalotus genome sequencing.</title>
        <authorList>
            <person name="Fukushima K."/>
            <person name="Hasebe M."/>
            <person name="Fang X."/>
        </authorList>
    </citation>
    <scope>NUCLEOTIDE SEQUENCE [LARGE SCALE GENOMIC DNA]</scope>
    <source>
        <strain evidence="2">cv. St1</strain>
    </source>
</reference>
<protein>
    <recommendedName>
        <fullName evidence="3">MULE transposase domain-containing protein</fullName>
    </recommendedName>
</protein>
<organism evidence="1 2">
    <name type="scientific">Cephalotus follicularis</name>
    <name type="common">Albany pitcher plant</name>
    <dbReference type="NCBI Taxonomy" id="3775"/>
    <lineage>
        <taxon>Eukaryota</taxon>
        <taxon>Viridiplantae</taxon>
        <taxon>Streptophyta</taxon>
        <taxon>Embryophyta</taxon>
        <taxon>Tracheophyta</taxon>
        <taxon>Spermatophyta</taxon>
        <taxon>Magnoliopsida</taxon>
        <taxon>eudicotyledons</taxon>
        <taxon>Gunneridae</taxon>
        <taxon>Pentapetalae</taxon>
        <taxon>rosids</taxon>
        <taxon>fabids</taxon>
        <taxon>Oxalidales</taxon>
        <taxon>Cephalotaceae</taxon>
        <taxon>Cephalotus</taxon>
    </lineage>
</organism>
<evidence type="ECO:0000313" key="2">
    <source>
        <dbReference type="Proteomes" id="UP000187406"/>
    </source>
</evidence>
<dbReference type="PANTHER" id="PTHR31973:SF195">
    <property type="entry name" value="MUDR FAMILY TRANSPOSASE"/>
    <property type="match status" value="1"/>
</dbReference>
<evidence type="ECO:0000313" key="1">
    <source>
        <dbReference type="EMBL" id="GAV58114.1"/>
    </source>
</evidence>
<dbReference type="PANTHER" id="PTHR31973">
    <property type="entry name" value="POLYPROTEIN, PUTATIVE-RELATED"/>
    <property type="match status" value="1"/>
</dbReference>
<dbReference type="OrthoDB" id="683469at2759"/>
<dbReference type="Proteomes" id="UP000187406">
    <property type="component" value="Unassembled WGS sequence"/>
</dbReference>
<sequence length="107" mass="11940">KKLAMADLFGDWDVSYKLLPECMAAVEASNLGSVVIWHTSELVILGVMVFQQVFWAFGAVIEAFTNCRPVISVDGTHLYWKYKGKLFIAVDIVKNGQLLQLAFAITE</sequence>
<feature type="non-terminal residue" evidence="1">
    <location>
        <position position="1"/>
    </location>
</feature>
<feature type="non-terminal residue" evidence="1">
    <location>
        <position position="107"/>
    </location>
</feature>
<dbReference type="STRING" id="3775.A0A1Q3AR26"/>
<dbReference type="EMBL" id="BDDD01000056">
    <property type="protein sequence ID" value="GAV58114.1"/>
    <property type="molecule type" value="Genomic_DNA"/>
</dbReference>
<dbReference type="AlphaFoldDB" id="A0A1Q3AR26"/>
<name>A0A1Q3AR26_CEPFO</name>
<gene>
    <name evidence="1" type="ORF">CFOL_v3_01648</name>
</gene>
<evidence type="ECO:0008006" key="3">
    <source>
        <dbReference type="Google" id="ProtNLM"/>
    </source>
</evidence>